<dbReference type="SUPFAM" id="SSF82171">
    <property type="entry name" value="DPP6 N-terminal domain-like"/>
    <property type="match status" value="1"/>
</dbReference>
<reference evidence="2 3" key="1">
    <citation type="submission" date="2018-01" db="EMBL/GenBank/DDBJ databases">
        <title>The whole genome sequencing and assembly of Paenibacillus chitinolyticus KCCM 41400 strain.</title>
        <authorList>
            <person name="Kim J.-Y."/>
            <person name="Park M.-K."/>
            <person name="Lee Y.-J."/>
            <person name="Yi H."/>
            <person name="Bahn Y.-S."/>
            <person name="Kim J.F."/>
            <person name="Lee D.-W."/>
        </authorList>
    </citation>
    <scope>NUCLEOTIDE SEQUENCE [LARGE SCALE GENOMIC DNA]</scope>
    <source>
        <strain evidence="2 3">KCCM 41400</strain>
    </source>
</reference>
<proteinExistence type="predicted"/>
<organism evidence="2 3">
    <name type="scientific">Paenibacillus chitinolyticus</name>
    <dbReference type="NCBI Taxonomy" id="79263"/>
    <lineage>
        <taxon>Bacteria</taxon>
        <taxon>Bacillati</taxon>
        <taxon>Bacillota</taxon>
        <taxon>Bacilli</taxon>
        <taxon>Bacillales</taxon>
        <taxon>Paenibacillaceae</taxon>
        <taxon>Paenibacillus</taxon>
    </lineage>
</organism>
<name>A0A410WWP3_9BACL</name>
<dbReference type="EMBL" id="JAMDMJ010000033">
    <property type="protein sequence ID" value="MCY9598589.1"/>
    <property type="molecule type" value="Genomic_DNA"/>
</dbReference>
<evidence type="ECO:0000313" key="1">
    <source>
        <dbReference type="EMBL" id="MCY9598589.1"/>
    </source>
</evidence>
<dbReference type="OrthoDB" id="2663372at2"/>
<dbReference type="PROSITE" id="PS51257">
    <property type="entry name" value="PROKAR_LIPOPROTEIN"/>
    <property type="match status" value="1"/>
</dbReference>
<dbReference type="GeneID" id="95375982"/>
<dbReference type="AlphaFoldDB" id="A0A410WWP3"/>
<accession>A0A410WWP3</accession>
<evidence type="ECO:0000313" key="2">
    <source>
        <dbReference type="EMBL" id="QAV18784.1"/>
    </source>
</evidence>
<dbReference type="Proteomes" id="UP000288943">
    <property type="component" value="Chromosome"/>
</dbReference>
<reference evidence="1 4" key="2">
    <citation type="submission" date="2022-05" db="EMBL/GenBank/DDBJ databases">
        <title>Genome Sequencing of Bee-Associated Microbes.</title>
        <authorList>
            <person name="Dunlap C."/>
        </authorList>
    </citation>
    <scope>NUCLEOTIDE SEQUENCE [LARGE SCALE GENOMIC DNA]</scope>
    <source>
        <strain evidence="1 4">NRRL B-23120</strain>
    </source>
</reference>
<dbReference type="Gene3D" id="2.130.10.10">
    <property type="entry name" value="YVTN repeat-like/Quinoprotein amine dehydrogenase"/>
    <property type="match status" value="1"/>
</dbReference>
<sequence length="379" mass="42386">MKNALFAIAVLLFLILVLSGCALFEPETETIVIPSQEEKQTENEGIQPFKVKTIYRLPDEFTNAGQLLGWSGKDSVIASNKQVNMSEQTVLKRMAPPYEKSEIISGIQMDSPVIELSPDGSLIREISITRFGTKLKLISLKDGKETEVANFSNTKDLYLQNAAWSNNNQYLCYLVIDPIESGKAFVHLLNVGNQSSTTYTIKNYGKGNNLTKINVSDDGHSVLLTAFQTGKTKKNIIMLGTVNGNSIDIQYEHQSDENQVAWLNNDQFVFLGTDGTLFEYDQRTKELSVLLEKVEGFKLSKDRKCIAYSTYDQDTIYAGKIQGNNVLSNEPVYHGLKPSQMYWSPGEKGLLVYGQKFYSPSSNTQTMTTDGQVLLIEFQ</sequence>
<dbReference type="InterPro" id="IPR015943">
    <property type="entry name" value="WD40/YVTN_repeat-like_dom_sf"/>
</dbReference>
<gene>
    <name evidence="1" type="ORF">M5X16_22820</name>
    <name evidence="2" type="ORF">PC41400_14290</name>
</gene>
<dbReference type="Proteomes" id="UP001527202">
    <property type="component" value="Unassembled WGS sequence"/>
</dbReference>
<dbReference type="EMBL" id="CP026520">
    <property type="protein sequence ID" value="QAV18784.1"/>
    <property type="molecule type" value="Genomic_DNA"/>
</dbReference>
<evidence type="ECO:0000313" key="4">
    <source>
        <dbReference type="Proteomes" id="UP001527202"/>
    </source>
</evidence>
<keyword evidence="4" id="KW-1185">Reference proteome</keyword>
<evidence type="ECO:0000313" key="3">
    <source>
        <dbReference type="Proteomes" id="UP000288943"/>
    </source>
</evidence>
<dbReference type="RefSeq" id="WP_042227759.1">
    <property type="nucleotide sequence ID" value="NZ_CP026520.1"/>
</dbReference>
<dbReference type="KEGG" id="pchi:PC41400_14290"/>
<protein>
    <submittedName>
        <fullName evidence="1">WD40 repeat domain-containing protein</fullName>
    </submittedName>
</protein>